<gene>
    <name evidence="11" type="ORF">GTZ99_04240</name>
</gene>
<dbReference type="CDD" id="cd00156">
    <property type="entry name" value="REC"/>
    <property type="match status" value="1"/>
</dbReference>
<dbReference type="Gene3D" id="3.40.50.2300">
    <property type="match status" value="1"/>
</dbReference>
<dbReference type="Gene3D" id="1.10.287.130">
    <property type="match status" value="1"/>
</dbReference>
<dbReference type="RefSeq" id="WP_161717071.1">
    <property type="nucleotide sequence ID" value="NZ_JAAAPO010000002.1"/>
</dbReference>
<dbReference type="PRINTS" id="PR00344">
    <property type="entry name" value="BCTRLSENSOR"/>
</dbReference>
<name>A0ABW9XB53_9SPHN</name>
<keyword evidence="12" id="KW-1185">Reference proteome</keyword>
<dbReference type="Pfam" id="PF00512">
    <property type="entry name" value="HisKA"/>
    <property type="match status" value="1"/>
</dbReference>
<keyword evidence="6" id="KW-0902">Two-component regulatory system</keyword>
<dbReference type="EC" id="2.7.13.3" evidence="2"/>
<dbReference type="InterPro" id="IPR005467">
    <property type="entry name" value="His_kinase_dom"/>
</dbReference>
<feature type="transmembrane region" description="Helical" evidence="8">
    <location>
        <begin position="117"/>
        <end position="135"/>
    </location>
</feature>
<dbReference type="InterPro" id="IPR011006">
    <property type="entry name" value="CheY-like_superfamily"/>
</dbReference>
<feature type="transmembrane region" description="Helical" evidence="8">
    <location>
        <begin position="142"/>
        <end position="163"/>
    </location>
</feature>
<reference evidence="12" key="1">
    <citation type="submission" date="2020-01" db="EMBL/GenBank/DDBJ databases">
        <title>Sphingomonas sp. strain CSW-10.</title>
        <authorList>
            <person name="Chen W.-M."/>
        </authorList>
    </citation>
    <scope>NUCLEOTIDE SEQUENCE [LARGE SCALE GENOMIC DNA]</scope>
    <source>
        <strain evidence="12">FSY-8</strain>
    </source>
</reference>
<keyword evidence="3 7" id="KW-0597">Phosphoprotein</keyword>
<evidence type="ECO:0000313" key="12">
    <source>
        <dbReference type="Proteomes" id="UP000753724"/>
    </source>
</evidence>
<evidence type="ECO:0000313" key="11">
    <source>
        <dbReference type="EMBL" id="NBC35764.1"/>
    </source>
</evidence>
<feature type="transmembrane region" description="Helical" evidence="8">
    <location>
        <begin position="90"/>
        <end position="111"/>
    </location>
</feature>
<keyword evidence="4" id="KW-0808">Transferase</keyword>
<dbReference type="InterPro" id="IPR004358">
    <property type="entry name" value="Sig_transdc_His_kin-like_C"/>
</dbReference>
<evidence type="ECO:0000256" key="8">
    <source>
        <dbReference type="SAM" id="Phobius"/>
    </source>
</evidence>
<evidence type="ECO:0000259" key="9">
    <source>
        <dbReference type="PROSITE" id="PS50109"/>
    </source>
</evidence>
<keyword evidence="8" id="KW-0812">Transmembrane</keyword>
<evidence type="ECO:0000256" key="1">
    <source>
        <dbReference type="ARBA" id="ARBA00000085"/>
    </source>
</evidence>
<keyword evidence="8" id="KW-0472">Membrane</keyword>
<evidence type="ECO:0000256" key="4">
    <source>
        <dbReference type="ARBA" id="ARBA00022679"/>
    </source>
</evidence>
<sequence>MSSAPVDTPDYARRMLIAQLRLIHDMLSGASFSTLLLSCFMAWALRDIGLAIWLWLFSQTALKCAEIVAMRQPIDDAALQRHPRRYLTRLIAGQSVHALGWASLIWITAHYGTLTHFTLSLLVLGGLLGASVTTYAPHLGVFSAYVGVYAMMGVVTFLSLKLPPDSSPFLRYAPIEILFYCGAIWLNARACDRWHRQMIELGFVNAQLADDLRQEVARTAIAHQSAVDANNAKSRFLAAASHDLRQPIHALGLFLALLRRSKLTQDQQAMLTDAQSALTASSGMLDTLLDFSRAEAGVIRPHIAPCRVQDVFNDLEDTLAIEADAAGLVYRASECPAVIATDANLLRIILSNLVTNALRYTRQGGVLVGSRRRGDQLVIEVWDTGIGIPPERWDDIFEEFYQLGNPERDRNKGLGLGLSISRRLADLIGGRITLASRPGRGSVFRLSLPGAAPHDAPQTLAAVAALPPLAVPARPRRILILDDDDDICRAMAGLLRQDGYVVDIANTIAQMEACARLAPPDLLVCDFRLRDHETGLEALRRLRAMRGADLPALMVTGDTHPDRLIEASREGVALLHKPIRFEVFVQAVSQMLRR</sequence>
<dbReference type="SUPFAM" id="SSF52172">
    <property type="entry name" value="CheY-like"/>
    <property type="match status" value="1"/>
</dbReference>
<feature type="domain" description="Response regulatory" evidence="10">
    <location>
        <begin position="477"/>
        <end position="592"/>
    </location>
</feature>
<evidence type="ECO:0000256" key="7">
    <source>
        <dbReference type="PROSITE-ProRule" id="PRU00169"/>
    </source>
</evidence>
<organism evidence="11 12">
    <name type="scientific">Novosphingobium ovatum</name>
    <dbReference type="NCBI Taxonomy" id="1908523"/>
    <lineage>
        <taxon>Bacteria</taxon>
        <taxon>Pseudomonadati</taxon>
        <taxon>Pseudomonadota</taxon>
        <taxon>Alphaproteobacteria</taxon>
        <taxon>Sphingomonadales</taxon>
        <taxon>Sphingomonadaceae</taxon>
        <taxon>Novosphingobium</taxon>
    </lineage>
</organism>
<evidence type="ECO:0000259" key="10">
    <source>
        <dbReference type="PROSITE" id="PS50110"/>
    </source>
</evidence>
<dbReference type="InterPro" id="IPR003594">
    <property type="entry name" value="HATPase_dom"/>
</dbReference>
<dbReference type="InterPro" id="IPR050736">
    <property type="entry name" value="Sensor_HK_Regulatory"/>
</dbReference>
<dbReference type="Proteomes" id="UP000753724">
    <property type="component" value="Unassembled WGS sequence"/>
</dbReference>
<dbReference type="PROSITE" id="PS50109">
    <property type="entry name" value="HIS_KIN"/>
    <property type="match status" value="1"/>
</dbReference>
<dbReference type="Gene3D" id="3.30.565.10">
    <property type="entry name" value="Histidine kinase-like ATPase, C-terminal domain"/>
    <property type="match status" value="1"/>
</dbReference>
<dbReference type="InterPro" id="IPR001789">
    <property type="entry name" value="Sig_transdc_resp-reg_receiver"/>
</dbReference>
<dbReference type="Pfam" id="PF02518">
    <property type="entry name" value="HATPase_c"/>
    <property type="match status" value="1"/>
</dbReference>
<dbReference type="InterPro" id="IPR036097">
    <property type="entry name" value="HisK_dim/P_sf"/>
</dbReference>
<feature type="domain" description="Histidine kinase" evidence="9">
    <location>
        <begin position="239"/>
        <end position="452"/>
    </location>
</feature>
<keyword evidence="5" id="KW-0418">Kinase</keyword>
<dbReference type="Pfam" id="PF00072">
    <property type="entry name" value="Response_reg"/>
    <property type="match status" value="1"/>
</dbReference>
<accession>A0ABW9XB53</accession>
<dbReference type="SMART" id="SM00388">
    <property type="entry name" value="HisKA"/>
    <property type="match status" value="1"/>
</dbReference>
<evidence type="ECO:0000256" key="2">
    <source>
        <dbReference type="ARBA" id="ARBA00012438"/>
    </source>
</evidence>
<dbReference type="InterPro" id="IPR003661">
    <property type="entry name" value="HisK_dim/P_dom"/>
</dbReference>
<dbReference type="EMBL" id="JAAAPO010000002">
    <property type="protein sequence ID" value="NBC35764.1"/>
    <property type="molecule type" value="Genomic_DNA"/>
</dbReference>
<feature type="modified residue" description="4-aspartylphosphate" evidence="7">
    <location>
        <position position="526"/>
    </location>
</feature>
<dbReference type="SMART" id="SM00448">
    <property type="entry name" value="REC"/>
    <property type="match status" value="1"/>
</dbReference>
<dbReference type="CDD" id="cd00082">
    <property type="entry name" value="HisKA"/>
    <property type="match status" value="1"/>
</dbReference>
<dbReference type="PROSITE" id="PS50110">
    <property type="entry name" value="RESPONSE_REGULATORY"/>
    <property type="match status" value="1"/>
</dbReference>
<keyword evidence="8" id="KW-1133">Transmembrane helix</keyword>
<evidence type="ECO:0000256" key="6">
    <source>
        <dbReference type="ARBA" id="ARBA00023012"/>
    </source>
</evidence>
<dbReference type="SUPFAM" id="SSF47384">
    <property type="entry name" value="Homodimeric domain of signal transducing histidine kinase"/>
    <property type="match status" value="1"/>
</dbReference>
<dbReference type="PANTHER" id="PTHR43711">
    <property type="entry name" value="TWO-COMPONENT HISTIDINE KINASE"/>
    <property type="match status" value="1"/>
</dbReference>
<dbReference type="SUPFAM" id="SSF55874">
    <property type="entry name" value="ATPase domain of HSP90 chaperone/DNA topoisomerase II/histidine kinase"/>
    <property type="match status" value="1"/>
</dbReference>
<comment type="catalytic activity">
    <reaction evidence="1">
        <text>ATP + protein L-histidine = ADP + protein N-phospho-L-histidine.</text>
        <dbReference type="EC" id="2.7.13.3"/>
    </reaction>
</comment>
<protein>
    <recommendedName>
        <fullName evidence="2">histidine kinase</fullName>
        <ecNumber evidence="2">2.7.13.3</ecNumber>
    </recommendedName>
</protein>
<dbReference type="PANTHER" id="PTHR43711:SF1">
    <property type="entry name" value="HISTIDINE KINASE 1"/>
    <property type="match status" value="1"/>
</dbReference>
<evidence type="ECO:0000256" key="3">
    <source>
        <dbReference type="ARBA" id="ARBA00022553"/>
    </source>
</evidence>
<dbReference type="SMART" id="SM00387">
    <property type="entry name" value="HATPase_c"/>
    <property type="match status" value="1"/>
</dbReference>
<dbReference type="InterPro" id="IPR036890">
    <property type="entry name" value="HATPase_C_sf"/>
</dbReference>
<proteinExistence type="predicted"/>
<evidence type="ECO:0000256" key="5">
    <source>
        <dbReference type="ARBA" id="ARBA00022777"/>
    </source>
</evidence>
<comment type="caution">
    <text evidence="11">The sequence shown here is derived from an EMBL/GenBank/DDBJ whole genome shotgun (WGS) entry which is preliminary data.</text>
</comment>